<keyword evidence="4" id="KW-0812">Transmembrane</keyword>
<dbReference type="Proteomes" id="UP000092544">
    <property type="component" value="Unassembled WGS sequence"/>
</dbReference>
<keyword evidence="4" id="KW-1133">Transmembrane helix</keyword>
<dbReference type="PANTHER" id="PTHR45138:SF9">
    <property type="entry name" value="DIGUANYLATE CYCLASE DGCM-RELATED"/>
    <property type="match status" value="1"/>
</dbReference>
<dbReference type="FunFam" id="3.30.70.270:FF:000001">
    <property type="entry name" value="Diguanylate cyclase domain protein"/>
    <property type="match status" value="1"/>
</dbReference>
<dbReference type="GO" id="GO:0005886">
    <property type="term" value="C:plasma membrane"/>
    <property type="evidence" value="ECO:0007669"/>
    <property type="project" value="TreeGrafter"/>
</dbReference>
<gene>
    <name evidence="6" type="primary">ydaM_2</name>
    <name evidence="6" type="ORF">MSP8886_00443</name>
</gene>
<dbReference type="GO" id="GO:0043709">
    <property type="term" value="P:cell adhesion involved in single-species biofilm formation"/>
    <property type="evidence" value="ECO:0007669"/>
    <property type="project" value="TreeGrafter"/>
</dbReference>
<dbReference type="EMBL" id="FLOB01000001">
    <property type="protein sequence ID" value="SBS25954.1"/>
    <property type="molecule type" value="Genomic_DNA"/>
</dbReference>
<dbReference type="CDD" id="cd01949">
    <property type="entry name" value="GGDEF"/>
    <property type="match status" value="1"/>
</dbReference>
<evidence type="ECO:0000313" key="7">
    <source>
        <dbReference type="Proteomes" id="UP000092544"/>
    </source>
</evidence>
<dbReference type="EC" id="2.7.7.65" evidence="2"/>
<dbReference type="InterPro" id="IPR043128">
    <property type="entry name" value="Rev_trsase/Diguanyl_cyclase"/>
</dbReference>
<sequence>MRLKTEESKLAIAALYRVLVASLVCCLFYNIFFFYFPSKYLFDILAPRIIMLCCLALLIYFYVDPQAHFKNTVRAFLALVIASFVPPSLYFIVMAWQGKWLLIERLPPTSGITLSLLILGLMMLPRRQKKYVILSWSLIAIPTFHYLIFHPAELHTERGYELVSLFGPACLILYVIYPYQSGIRHHMDEITVSLRRSEAEADRDFLTDVYNRRGLQHWLKQLTTNDKICVILIDVDHFKSINDRYGHTTGDKVLIEVASRMRSIYFDKHAIARWGGEEFTVIMVNPNEQAFWAIGSMFQIALSNLPYKTVGKVTVSVGQSEIHSCEDFINLIEQADNALYDAKNNGRNQAIIYNNTLS</sequence>
<evidence type="ECO:0000256" key="2">
    <source>
        <dbReference type="ARBA" id="ARBA00012528"/>
    </source>
</evidence>
<dbReference type="Pfam" id="PF00990">
    <property type="entry name" value="GGDEF"/>
    <property type="match status" value="1"/>
</dbReference>
<feature type="transmembrane region" description="Helical" evidence="4">
    <location>
        <begin position="160"/>
        <end position="177"/>
    </location>
</feature>
<reference evidence="6 7" key="1">
    <citation type="submission" date="2016-06" db="EMBL/GenBank/DDBJ databases">
        <authorList>
            <person name="Kjaerup R.B."/>
            <person name="Dalgaard T.S."/>
            <person name="Juul-Madsen H.R."/>
        </authorList>
    </citation>
    <scope>NUCLEOTIDE SEQUENCE [LARGE SCALE GENOMIC DNA]</scope>
    <source>
        <strain evidence="6 7">CECT 8886</strain>
    </source>
</reference>
<dbReference type="InterPro" id="IPR029787">
    <property type="entry name" value="Nucleotide_cyclase"/>
</dbReference>
<dbReference type="InterPro" id="IPR050469">
    <property type="entry name" value="Diguanylate_Cyclase"/>
</dbReference>
<evidence type="ECO:0000313" key="6">
    <source>
        <dbReference type="EMBL" id="SBS25954.1"/>
    </source>
</evidence>
<proteinExistence type="predicted"/>
<dbReference type="SMART" id="SM00267">
    <property type="entry name" value="GGDEF"/>
    <property type="match status" value="1"/>
</dbReference>
<dbReference type="NCBIfam" id="TIGR00254">
    <property type="entry name" value="GGDEF"/>
    <property type="match status" value="1"/>
</dbReference>
<comment type="catalytic activity">
    <reaction evidence="3">
        <text>2 GTP = 3',3'-c-di-GMP + 2 diphosphate</text>
        <dbReference type="Rhea" id="RHEA:24898"/>
        <dbReference type="ChEBI" id="CHEBI:33019"/>
        <dbReference type="ChEBI" id="CHEBI:37565"/>
        <dbReference type="ChEBI" id="CHEBI:58805"/>
        <dbReference type="EC" id="2.7.7.65"/>
    </reaction>
</comment>
<keyword evidence="6" id="KW-0808">Transferase</keyword>
<dbReference type="PROSITE" id="PS50887">
    <property type="entry name" value="GGDEF"/>
    <property type="match status" value="1"/>
</dbReference>
<dbReference type="GO" id="GO:0052621">
    <property type="term" value="F:diguanylate cyclase activity"/>
    <property type="evidence" value="ECO:0007669"/>
    <property type="project" value="UniProtKB-EC"/>
</dbReference>
<dbReference type="GO" id="GO:1902201">
    <property type="term" value="P:negative regulation of bacterial-type flagellum-dependent cell motility"/>
    <property type="evidence" value="ECO:0007669"/>
    <property type="project" value="TreeGrafter"/>
</dbReference>
<dbReference type="SUPFAM" id="SSF55073">
    <property type="entry name" value="Nucleotide cyclase"/>
    <property type="match status" value="1"/>
</dbReference>
<dbReference type="InterPro" id="IPR000160">
    <property type="entry name" value="GGDEF_dom"/>
</dbReference>
<comment type="cofactor">
    <cofactor evidence="1">
        <name>Mg(2+)</name>
        <dbReference type="ChEBI" id="CHEBI:18420"/>
    </cofactor>
</comment>
<feature type="transmembrane region" description="Helical" evidence="4">
    <location>
        <begin position="108"/>
        <end position="124"/>
    </location>
</feature>
<evidence type="ECO:0000259" key="5">
    <source>
        <dbReference type="PROSITE" id="PS50887"/>
    </source>
</evidence>
<feature type="domain" description="GGDEF" evidence="5">
    <location>
        <begin position="226"/>
        <end position="355"/>
    </location>
</feature>
<name>A0A1A8T3H6_9GAMM</name>
<dbReference type="STRING" id="1792290.MSP8886_00443"/>
<keyword evidence="7" id="KW-1185">Reference proteome</keyword>
<keyword evidence="4" id="KW-0472">Membrane</keyword>
<dbReference type="AlphaFoldDB" id="A0A1A8T3H6"/>
<evidence type="ECO:0000256" key="4">
    <source>
        <dbReference type="SAM" id="Phobius"/>
    </source>
</evidence>
<dbReference type="Gene3D" id="3.30.70.270">
    <property type="match status" value="1"/>
</dbReference>
<feature type="transmembrane region" description="Helical" evidence="4">
    <location>
        <begin position="12"/>
        <end position="32"/>
    </location>
</feature>
<keyword evidence="6" id="KW-0548">Nucleotidyltransferase</keyword>
<feature type="transmembrane region" description="Helical" evidence="4">
    <location>
        <begin position="131"/>
        <end position="148"/>
    </location>
</feature>
<feature type="transmembrane region" description="Helical" evidence="4">
    <location>
        <begin position="75"/>
        <end position="96"/>
    </location>
</feature>
<evidence type="ECO:0000256" key="3">
    <source>
        <dbReference type="ARBA" id="ARBA00034247"/>
    </source>
</evidence>
<evidence type="ECO:0000256" key="1">
    <source>
        <dbReference type="ARBA" id="ARBA00001946"/>
    </source>
</evidence>
<feature type="transmembrane region" description="Helical" evidence="4">
    <location>
        <begin position="44"/>
        <end position="63"/>
    </location>
</feature>
<accession>A0A1A8T3H6</accession>
<dbReference type="PANTHER" id="PTHR45138">
    <property type="entry name" value="REGULATORY COMPONENTS OF SENSORY TRANSDUCTION SYSTEM"/>
    <property type="match status" value="1"/>
</dbReference>
<protein>
    <recommendedName>
        <fullName evidence="2">diguanylate cyclase</fullName>
        <ecNumber evidence="2">2.7.7.65</ecNumber>
    </recommendedName>
</protein>
<organism evidence="6 7">
    <name type="scientific">Marinomonas spartinae</name>
    <dbReference type="NCBI Taxonomy" id="1792290"/>
    <lineage>
        <taxon>Bacteria</taxon>
        <taxon>Pseudomonadati</taxon>
        <taxon>Pseudomonadota</taxon>
        <taxon>Gammaproteobacteria</taxon>
        <taxon>Oceanospirillales</taxon>
        <taxon>Oceanospirillaceae</taxon>
        <taxon>Marinomonas</taxon>
    </lineage>
</organism>